<evidence type="ECO:0000256" key="3">
    <source>
        <dbReference type="ARBA" id="ARBA00022475"/>
    </source>
</evidence>
<protein>
    <submittedName>
        <fullName evidence="10">Mannose/fructose/N-acetylgalactosamine-specific phosphotransferase system component IID</fullName>
    </submittedName>
</protein>
<dbReference type="InterPro" id="IPR050303">
    <property type="entry name" value="GatZ_KbaZ_carbometab"/>
</dbReference>
<evidence type="ECO:0000256" key="6">
    <source>
        <dbReference type="ARBA" id="ARBA00022692"/>
    </source>
</evidence>
<evidence type="ECO:0000313" key="10">
    <source>
        <dbReference type="EMBL" id="TCO68646.1"/>
    </source>
</evidence>
<evidence type="ECO:0000256" key="4">
    <source>
        <dbReference type="ARBA" id="ARBA00022597"/>
    </source>
</evidence>
<feature type="transmembrane region" description="Helical" evidence="9">
    <location>
        <begin position="55"/>
        <end position="81"/>
    </location>
</feature>
<sequence>MLIKSLIIGLYAGLAGVDGNNTQFKIGRPLVAGMIVGFLLGDVKKGLTVGTILEMLGLGMVGLGGVSPPNIIVAGILGAAFAIEAGISAKLAVCLAIPFAMIVQWGMSRVYKGYSWFADKIDKYTERGEINKVELLHISGIIPLFIFYGVVVFFSFYLGINIIEKWIKLLPQFLVEGLEMAGGLMPAVGFALLLKAMLKRKYIFLVLLGFAFVAFFRFPLIAVVLIVTAFVMYKFLKERGNKSENTDRIMTFNLNSRKVTKKELYKIACRSLFLQASFNYKKMQATGWLYSILPALRRIYKERQNDLKKSLKAHLETFNSHPFLTPLILGIIVAMEEKHQNIDTIKKVKATLMSAFGGIGDSVIWMMVFPICAGLGISLASQGSLWGPVLFLALFNVIHFTLVFGGINYGYKKNLGLLPNLRNYTKVISSVSSVVGLVIVGALIALYVNVSLPVIVGLVKTRSIYAVLDNFLEIIFMLFAYCLFRKGLSPNKVIGIAVLFGIVLKYLKVL</sequence>
<feature type="transmembrane region" description="Helical" evidence="9">
    <location>
        <begin position="205"/>
        <end position="233"/>
    </location>
</feature>
<comment type="subcellular location">
    <subcellularLocation>
        <location evidence="1">Cell membrane</location>
        <topology evidence="1">Multi-pass membrane protein</topology>
    </subcellularLocation>
</comment>
<dbReference type="GO" id="GO:0005886">
    <property type="term" value="C:plasma membrane"/>
    <property type="evidence" value="ECO:0007669"/>
    <property type="project" value="UniProtKB-SubCell"/>
</dbReference>
<evidence type="ECO:0000256" key="8">
    <source>
        <dbReference type="ARBA" id="ARBA00023136"/>
    </source>
</evidence>
<keyword evidence="2" id="KW-0813">Transport</keyword>
<evidence type="ECO:0000256" key="5">
    <source>
        <dbReference type="ARBA" id="ARBA00022683"/>
    </source>
</evidence>
<dbReference type="GO" id="GO:0016740">
    <property type="term" value="F:transferase activity"/>
    <property type="evidence" value="ECO:0007669"/>
    <property type="project" value="UniProtKB-KW"/>
</dbReference>
<evidence type="ECO:0000256" key="9">
    <source>
        <dbReference type="SAM" id="Phobius"/>
    </source>
</evidence>
<keyword evidence="5" id="KW-0598">Phosphotransferase system</keyword>
<gene>
    <name evidence="10" type="ORF">EV203_101116</name>
</gene>
<dbReference type="PROSITE" id="PS51108">
    <property type="entry name" value="PTS_EIID"/>
    <property type="match status" value="1"/>
</dbReference>
<organism evidence="10 11">
    <name type="scientific">Caldanaerobacter subterraneus</name>
    <dbReference type="NCBI Taxonomy" id="911092"/>
    <lineage>
        <taxon>Bacteria</taxon>
        <taxon>Bacillati</taxon>
        <taxon>Bacillota</taxon>
        <taxon>Clostridia</taxon>
        <taxon>Thermoanaerobacterales</taxon>
        <taxon>Thermoanaerobacteraceae</taxon>
        <taxon>Caldanaerobacter</taxon>
    </lineage>
</organism>
<keyword evidence="6 9" id="KW-0812">Transmembrane</keyword>
<dbReference type="PROSITE" id="PS51106">
    <property type="entry name" value="PTS_EIIC_TYPE_4"/>
    <property type="match status" value="1"/>
</dbReference>
<dbReference type="GO" id="GO:0009401">
    <property type="term" value="P:phosphoenolpyruvate-dependent sugar phosphotransferase system"/>
    <property type="evidence" value="ECO:0007669"/>
    <property type="project" value="UniProtKB-KW"/>
</dbReference>
<reference evidence="10 11" key="1">
    <citation type="submission" date="2019-03" db="EMBL/GenBank/DDBJ databases">
        <title>Genomic Encyclopedia of Type Strains, Phase IV (KMG-IV): sequencing the most valuable type-strain genomes for metagenomic binning, comparative biology and taxonomic classification.</title>
        <authorList>
            <person name="Goeker M."/>
        </authorList>
    </citation>
    <scope>NUCLEOTIDE SEQUENCE [LARGE SCALE GENOMIC DNA]</scope>
    <source>
        <strain evidence="10 11">DSM 13054</strain>
    </source>
</reference>
<feature type="transmembrane region" description="Helical" evidence="9">
    <location>
        <begin position="87"/>
        <end position="107"/>
    </location>
</feature>
<feature type="transmembrane region" description="Helical" evidence="9">
    <location>
        <begin position="385"/>
        <end position="407"/>
    </location>
</feature>
<comment type="caution">
    <text evidence="10">The sequence shown here is derived from an EMBL/GenBank/DDBJ whole genome shotgun (WGS) entry which is preliminary data.</text>
</comment>
<evidence type="ECO:0000313" key="11">
    <source>
        <dbReference type="Proteomes" id="UP000294886"/>
    </source>
</evidence>
<keyword evidence="3" id="KW-1003">Cell membrane</keyword>
<dbReference type="RefSeq" id="WP_132038846.1">
    <property type="nucleotide sequence ID" value="NZ_SLWU01000001.1"/>
</dbReference>
<evidence type="ECO:0000256" key="7">
    <source>
        <dbReference type="ARBA" id="ARBA00022989"/>
    </source>
</evidence>
<dbReference type="PANTHER" id="PTHR32502">
    <property type="entry name" value="N-ACETYLGALACTOSAMINE PERMEASE II COMPONENT-RELATED"/>
    <property type="match status" value="1"/>
</dbReference>
<keyword evidence="4" id="KW-0762">Sugar transport</keyword>
<proteinExistence type="predicted"/>
<dbReference type="PANTHER" id="PTHR32502:SF5">
    <property type="entry name" value="N-ACETYLGALACTOSAMINE PERMEASE IID COMPONENT-RELATED"/>
    <property type="match status" value="1"/>
</dbReference>
<keyword evidence="8 9" id="KW-0472">Membrane</keyword>
<dbReference type="EMBL" id="SLWU01000001">
    <property type="protein sequence ID" value="TCO68646.1"/>
    <property type="molecule type" value="Genomic_DNA"/>
</dbReference>
<dbReference type="Pfam" id="PF03613">
    <property type="entry name" value="EIID-AGA"/>
    <property type="match status" value="1"/>
</dbReference>
<feature type="transmembrane region" description="Helical" evidence="9">
    <location>
        <begin position="463"/>
        <end position="484"/>
    </location>
</feature>
<feature type="transmembrane region" description="Helical" evidence="9">
    <location>
        <begin position="427"/>
        <end position="448"/>
    </location>
</feature>
<feature type="transmembrane region" description="Helical" evidence="9">
    <location>
        <begin position="180"/>
        <end position="198"/>
    </location>
</feature>
<dbReference type="AlphaFoldDB" id="A0A4R2KEA0"/>
<name>A0A4R2KEA0_9THEO</name>
<keyword evidence="7 9" id="KW-1133">Transmembrane helix</keyword>
<keyword evidence="10" id="KW-0808">Transferase</keyword>
<dbReference type="Proteomes" id="UP000294886">
    <property type="component" value="Unassembled WGS sequence"/>
</dbReference>
<feature type="transmembrane region" description="Helical" evidence="9">
    <location>
        <begin position="356"/>
        <end position="379"/>
    </location>
</feature>
<dbReference type="InterPro" id="IPR004700">
    <property type="entry name" value="PTS_IIC_man"/>
</dbReference>
<accession>A0A4R2KEA0</accession>
<dbReference type="InterPro" id="IPR004704">
    <property type="entry name" value="PTS_IID_man"/>
</dbReference>
<evidence type="ECO:0000256" key="1">
    <source>
        <dbReference type="ARBA" id="ARBA00004651"/>
    </source>
</evidence>
<feature type="transmembrane region" description="Helical" evidence="9">
    <location>
        <begin position="135"/>
        <end position="160"/>
    </location>
</feature>
<dbReference type="Pfam" id="PF03609">
    <property type="entry name" value="EII-Sor"/>
    <property type="match status" value="1"/>
</dbReference>
<evidence type="ECO:0000256" key="2">
    <source>
        <dbReference type="ARBA" id="ARBA00022448"/>
    </source>
</evidence>